<dbReference type="InterPro" id="IPR012312">
    <property type="entry name" value="Hemerythrin-like"/>
</dbReference>
<gene>
    <name evidence="5" type="ORF">BJI67_04230</name>
</gene>
<dbReference type="InterPro" id="IPR035938">
    <property type="entry name" value="Hemerythrin-like_sf"/>
</dbReference>
<evidence type="ECO:0000256" key="2">
    <source>
        <dbReference type="ARBA" id="ARBA00022723"/>
    </source>
</evidence>
<organism evidence="5 6">
    <name type="scientific">Acidihalobacter aeolianus</name>
    <dbReference type="NCBI Taxonomy" id="2792603"/>
    <lineage>
        <taxon>Bacteria</taxon>
        <taxon>Pseudomonadati</taxon>
        <taxon>Pseudomonadota</taxon>
        <taxon>Gammaproteobacteria</taxon>
        <taxon>Chromatiales</taxon>
        <taxon>Ectothiorhodospiraceae</taxon>
        <taxon>Acidihalobacter</taxon>
    </lineage>
</organism>
<protein>
    <recommendedName>
        <fullName evidence="4">Hemerythrin-like domain-containing protein</fullName>
    </recommendedName>
</protein>
<evidence type="ECO:0000256" key="1">
    <source>
        <dbReference type="ARBA" id="ARBA00010587"/>
    </source>
</evidence>
<name>A0A1D8K621_9GAMM</name>
<evidence type="ECO:0000313" key="5">
    <source>
        <dbReference type="EMBL" id="AOV16380.1"/>
    </source>
</evidence>
<proteinExistence type="inferred from homology"/>
<dbReference type="InterPro" id="IPR050669">
    <property type="entry name" value="Hemerythrin"/>
</dbReference>
<dbReference type="GO" id="GO:0046872">
    <property type="term" value="F:metal ion binding"/>
    <property type="evidence" value="ECO:0007669"/>
    <property type="project" value="UniProtKB-KW"/>
</dbReference>
<reference evidence="5 6" key="1">
    <citation type="submission" date="2016-09" db="EMBL/GenBank/DDBJ databases">
        <title>Acidihalobacter prosperus V6 (DSM14174).</title>
        <authorList>
            <person name="Khaleque H.N."/>
            <person name="Ramsay J.P."/>
            <person name="Murphy R.J.T."/>
            <person name="Kaksonen A.H."/>
            <person name="Boxall N.J."/>
            <person name="Watkin E.L.J."/>
        </authorList>
    </citation>
    <scope>NUCLEOTIDE SEQUENCE [LARGE SCALE GENOMIC DNA]</scope>
    <source>
        <strain evidence="5 6">V6</strain>
    </source>
</reference>
<keyword evidence="3" id="KW-0408">Iron</keyword>
<dbReference type="Proteomes" id="UP000095342">
    <property type="component" value="Chromosome"/>
</dbReference>
<comment type="similarity">
    <text evidence="1">Belongs to the hemerythrin family.</text>
</comment>
<dbReference type="SUPFAM" id="SSF47188">
    <property type="entry name" value="Hemerythrin-like"/>
    <property type="match status" value="1"/>
</dbReference>
<keyword evidence="2" id="KW-0479">Metal-binding</keyword>
<dbReference type="EMBL" id="CP017448">
    <property type="protein sequence ID" value="AOV16380.1"/>
    <property type="molecule type" value="Genomic_DNA"/>
</dbReference>
<dbReference type="InterPro" id="IPR012827">
    <property type="entry name" value="Hemerythrin_metal-bd"/>
</dbReference>
<dbReference type="CDD" id="cd12107">
    <property type="entry name" value="Hemerythrin"/>
    <property type="match status" value="1"/>
</dbReference>
<dbReference type="Pfam" id="PF01814">
    <property type="entry name" value="Hemerythrin"/>
    <property type="match status" value="1"/>
</dbReference>
<accession>A0A1D8K621</accession>
<dbReference type="Gene3D" id="1.20.120.50">
    <property type="entry name" value="Hemerythrin-like"/>
    <property type="match status" value="1"/>
</dbReference>
<evidence type="ECO:0000259" key="4">
    <source>
        <dbReference type="Pfam" id="PF01814"/>
    </source>
</evidence>
<dbReference type="KEGG" id="aaeo:BJI67_04230"/>
<dbReference type="AlphaFoldDB" id="A0A1D8K621"/>
<feature type="domain" description="Hemerythrin-like" evidence="4">
    <location>
        <begin position="23"/>
        <end position="134"/>
    </location>
</feature>
<dbReference type="PANTHER" id="PTHR37164">
    <property type="entry name" value="BACTERIOHEMERYTHRIN"/>
    <property type="match status" value="1"/>
</dbReference>
<sequence length="172" mass="19811">MLEVRDMTMPSIQPAWSQDYSLGIEEIDEQHRIVFEQIDALRTGIVRGETRREIAGRIEQLIEYTRVHLVMEESTMRLLAYTDYAAHKRLHDAALIEMDVYAQRHHAGETLVAEAFLAYADNWWRQHILDGDARYVRSLTGGKGVPKRWLPDLGGLLRRRRKAGGHHNLPGA</sequence>
<evidence type="ECO:0000313" key="6">
    <source>
        <dbReference type="Proteomes" id="UP000095342"/>
    </source>
</evidence>
<dbReference type="NCBIfam" id="TIGR02481">
    <property type="entry name" value="hemeryth_dom"/>
    <property type="match status" value="1"/>
</dbReference>
<keyword evidence="6" id="KW-1185">Reference proteome</keyword>
<dbReference type="PANTHER" id="PTHR37164:SF1">
    <property type="entry name" value="BACTERIOHEMERYTHRIN"/>
    <property type="match status" value="1"/>
</dbReference>
<dbReference type="NCBIfam" id="NF033749">
    <property type="entry name" value="bact_hemeryth"/>
    <property type="match status" value="1"/>
</dbReference>
<evidence type="ECO:0000256" key="3">
    <source>
        <dbReference type="ARBA" id="ARBA00023004"/>
    </source>
</evidence>